<dbReference type="GO" id="GO:0003723">
    <property type="term" value="F:RNA binding"/>
    <property type="evidence" value="ECO:0007669"/>
    <property type="project" value="UniProtKB-KW"/>
</dbReference>
<dbReference type="SMART" id="SM00849">
    <property type="entry name" value="Lactamase_B"/>
    <property type="match status" value="1"/>
</dbReference>
<dbReference type="Pfam" id="PF00753">
    <property type="entry name" value="Lactamase_B"/>
    <property type="match status" value="1"/>
</dbReference>
<reference evidence="4 5" key="1">
    <citation type="submission" date="2017-04" db="EMBL/GenBank/DDBJ databases">
        <authorList>
            <person name="Afonso C.L."/>
            <person name="Miller P.J."/>
            <person name="Scott M.A."/>
            <person name="Spackman E."/>
            <person name="Goraichik I."/>
            <person name="Dimitrov K.M."/>
            <person name="Suarez D.L."/>
            <person name="Swayne D.E."/>
        </authorList>
    </citation>
    <scope>NUCLEOTIDE SEQUENCE [LARGE SCALE GENOMIC DNA]</scope>
    <source>
        <strain evidence="4 5">DSM 12555</strain>
    </source>
</reference>
<keyword evidence="5" id="KW-1185">Reference proteome</keyword>
<dbReference type="SUPFAM" id="SSF56281">
    <property type="entry name" value="Metallo-hydrolase/oxidoreductase"/>
    <property type="match status" value="1"/>
</dbReference>
<dbReference type="Gene3D" id="3.60.15.10">
    <property type="entry name" value="Ribonuclease Z/Hydroxyacylglutathione hydrolase-like"/>
    <property type="match status" value="1"/>
</dbReference>
<organism evidence="4 5">
    <name type="scientific">Clostridium acidisoli DSM 12555</name>
    <dbReference type="NCBI Taxonomy" id="1121291"/>
    <lineage>
        <taxon>Bacteria</taxon>
        <taxon>Bacillati</taxon>
        <taxon>Bacillota</taxon>
        <taxon>Clostridia</taxon>
        <taxon>Eubacteriales</taxon>
        <taxon>Clostridiaceae</taxon>
        <taxon>Clostridium</taxon>
    </lineage>
</organism>
<dbReference type="OrthoDB" id="9803916at2"/>
<dbReference type="PANTHER" id="PTHR43694">
    <property type="entry name" value="RIBONUCLEASE J"/>
    <property type="match status" value="1"/>
</dbReference>
<evidence type="ECO:0000256" key="2">
    <source>
        <dbReference type="ARBA" id="ARBA00022884"/>
    </source>
</evidence>
<dbReference type="InterPro" id="IPR001279">
    <property type="entry name" value="Metallo-B-lactamas"/>
</dbReference>
<dbReference type="STRING" id="1121291.SAMN02745134_02069"/>
<dbReference type="RefSeq" id="WP_084115785.1">
    <property type="nucleotide sequence ID" value="NZ_FWXH01000006.1"/>
</dbReference>
<dbReference type="InterPro" id="IPR036866">
    <property type="entry name" value="RibonucZ/Hydroxyglut_hydro"/>
</dbReference>
<dbReference type="AlphaFoldDB" id="A0A1W1XJ66"/>
<dbReference type="InterPro" id="IPR042173">
    <property type="entry name" value="RNase_J_2"/>
</dbReference>
<dbReference type="Gene3D" id="3.40.50.10710">
    <property type="entry name" value="Metallo-hydrolase/oxidoreductase"/>
    <property type="match status" value="1"/>
</dbReference>
<dbReference type="PANTHER" id="PTHR43694:SF1">
    <property type="entry name" value="RIBONUCLEASE J"/>
    <property type="match status" value="1"/>
</dbReference>
<evidence type="ECO:0000259" key="3">
    <source>
        <dbReference type="SMART" id="SM00849"/>
    </source>
</evidence>
<name>A0A1W1XJ66_9CLOT</name>
<evidence type="ECO:0000256" key="1">
    <source>
        <dbReference type="ARBA" id="ARBA00022839"/>
    </source>
</evidence>
<dbReference type="GO" id="GO:0004527">
    <property type="term" value="F:exonuclease activity"/>
    <property type="evidence" value="ECO:0007669"/>
    <property type="project" value="UniProtKB-KW"/>
</dbReference>
<evidence type="ECO:0000313" key="4">
    <source>
        <dbReference type="EMBL" id="SMC24026.1"/>
    </source>
</evidence>
<accession>A0A1W1XJ66</accession>
<proteinExistence type="predicted"/>
<evidence type="ECO:0000313" key="5">
    <source>
        <dbReference type="Proteomes" id="UP000192468"/>
    </source>
</evidence>
<gene>
    <name evidence="4" type="ORF">SAMN02745134_02069</name>
</gene>
<keyword evidence="1" id="KW-0540">Nuclease</keyword>
<keyword evidence="1" id="KW-0378">Hydrolase</keyword>
<sequence length="451" mass="51640">MENKTEIKFYSGTRKIGGTVISIEYGDNRIILDFGRGITPLGFAADNISRDIIKKYLRLGILPKIDGFYSENDILDEMKISPFEKEGKDTKVFISHLHLDHMQHMGLIDENIQVYMTEDSLKLYELLEEVGEGVIGKRKYSIINYGETLKFGDICVTSLRVDHDVMGASAYFVKTPDLTILYSGDLRLSGSHPEWTLNMAYEASKLGVNLLILESTTVGNEAMQFDLKKEAPISEKDLTLRIVEELREKKETAFFNIYHRNIDRIIEFYEASKKLKRKLALELPSAYIAKNIIGINDFYIIEDKKLEIDKFSKEVVAFYNNSKKVSLKTISLEGSEYIIQNSFDNIIRLLDVDFEKAVYIHSNGTPLGDYDPSYKSMKEFLSKLGIEYKYLGSAGHATPKDLKYIAEIINPHWFIPIHGFYPENIHINCGIRFLPEEGKTYVFNANTVECK</sequence>
<dbReference type="Proteomes" id="UP000192468">
    <property type="component" value="Unassembled WGS sequence"/>
</dbReference>
<protein>
    <submittedName>
        <fullName evidence="4">Ribonuclease J</fullName>
    </submittedName>
</protein>
<feature type="domain" description="Metallo-beta-lactamase" evidence="3">
    <location>
        <begin position="17"/>
        <end position="221"/>
    </location>
</feature>
<keyword evidence="1" id="KW-0269">Exonuclease</keyword>
<keyword evidence="2" id="KW-0694">RNA-binding</keyword>
<dbReference type="EMBL" id="FWXH01000006">
    <property type="protein sequence ID" value="SMC24026.1"/>
    <property type="molecule type" value="Genomic_DNA"/>
</dbReference>